<dbReference type="Proteomes" id="UP000291106">
    <property type="component" value="Chromosome"/>
</dbReference>
<dbReference type="AlphaFoldDB" id="A0A411PH19"/>
<dbReference type="OrthoDB" id="7011540at2"/>
<accession>A0A411PH19</accession>
<sequence>MTNKLIAVAAAALISGCSSVASMKSVDQAVQVEINADSALTLTKDSAVEKEYNTTSFGQYKFKAKPEAGGEPMYGLIPLKFNGGYLAADILFFAPAMFFNLREFYPFYEFDFAQGEVKYKKNEQDNWMIYRPSPEEVEHAKTYFKKIGKS</sequence>
<dbReference type="KEGG" id="smai:EXU30_08140"/>
<evidence type="ECO:0008006" key="4">
    <source>
        <dbReference type="Google" id="ProtNLM"/>
    </source>
</evidence>
<protein>
    <recommendedName>
        <fullName evidence="4">Lipoprotein</fullName>
    </recommendedName>
</protein>
<keyword evidence="1" id="KW-0732">Signal</keyword>
<organism evidence="2 3">
    <name type="scientific">Shewanella maritima</name>
    <dbReference type="NCBI Taxonomy" id="2520507"/>
    <lineage>
        <taxon>Bacteria</taxon>
        <taxon>Pseudomonadati</taxon>
        <taxon>Pseudomonadota</taxon>
        <taxon>Gammaproteobacteria</taxon>
        <taxon>Alteromonadales</taxon>
        <taxon>Shewanellaceae</taxon>
        <taxon>Shewanella</taxon>
    </lineage>
</organism>
<dbReference type="PROSITE" id="PS51257">
    <property type="entry name" value="PROKAR_LIPOPROTEIN"/>
    <property type="match status" value="1"/>
</dbReference>
<proteinExistence type="predicted"/>
<feature type="signal peptide" evidence="1">
    <location>
        <begin position="1"/>
        <end position="20"/>
    </location>
</feature>
<feature type="chain" id="PRO_5019430175" description="Lipoprotein" evidence="1">
    <location>
        <begin position="21"/>
        <end position="150"/>
    </location>
</feature>
<dbReference type="RefSeq" id="WP_130599009.1">
    <property type="nucleotide sequence ID" value="NZ_CP036200.1"/>
</dbReference>
<evidence type="ECO:0000313" key="3">
    <source>
        <dbReference type="Proteomes" id="UP000291106"/>
    </source>
</evidence>
<name>A0A411PH19_9GAMM</name>
<gene>
    <name evidence="2" type="ORF">EXU30_08140</name>
</gene>
<evidence type="ECO:0000313" key="2">
    <source>
        <dbReference type="EMBL" id="QBF82660.1"/>
    </source>
</evidence>
<dbReference type="EMBL" id="CP036200">
    <property type="protein sequence ID" value="QBF82660.1"/>
    <property type="molecule type" value="Genomic_DNA"/>
</dbReference>
<reference evidence="2 3" key="1">
    <citation type="submission" date="2019-02" db="EMBL/GenBank/DDBJ databases">
        <title>Shewanella sp. D4-2 isolated from Dokdo Island.</title>
        <authorList>
            <person name="Baek K."/>
        </authorList>
    </citation>
    <scope>NUCLEOTIDE SEQUENCE [LARGE SCALE GENOMIC DNA]</scope>
    <source>
        <strain evidence="2 3">D4-2</strain>
    </source>
</reference>
<evidence type="ECO:0000256" key="1">
    <source>
        <dbReference type="SAM" id="SignalP"/>
    </source>
</evidence>
<keyword evidence="3" id="KW-1185">Reference proteome</keyword>